<keyword evidence="2" id="KW-0677">Repeat</keyword>
<evidence type="ECO:0000256" key="1">
    <source>
        <dbReference type="ARBA" id="ARBA00022614"/>
    </source>
</evidence>
<dbReference type="SUPFAM" id="SSF64268">
    <property type="entry name" value="PX domain"/>
    <property type="match status" value="1"/>
</dbReference>
<dbReference type="PROSITE" id="PS51450">
    <property type="entry name" value="LRR"/>
    <property type="match status" value="3"/>
</dbReference>
<evidence type="ECO:0000256" key="2">
    <source>
        <dbReference type="ARBA" id="ARBA00022737"/>
    </source>
</evidence>
<proteinExistence type="predicted"/>
<dbReference type="InterPro" id="IPR001611">
    <property type="entry name" value="Leu-rich_rpt"/>
</dbReference>
<dbReference type="SMART" id="SM00365">
    <property type="entry name" value="LRR_SD22"/>
    <property type="match status" value="5"/>
</dbReference>
<evidence type="ECO:0000259" key="3">
    <source>
        <dbReference type="PROSITE" id="PS50195"/>
    </source>
</evidence>
<dbReference type="GO" id="GO:0005737">
    <property type="term" value="C:cytoplasm"/>
    <property type="evidence" value="ECO:0007669"/>
    <property type="project" value="TreeGrafter"/>
</dbReference>
<reference evidence="4" key="1">
    <citation type="submission" date="2015-11" db="EMBL/GenBank/DDBJ databases">
        <title>De novo transcriptome assembly of four potential Pierce s Disease insect vectors from Arizona vineyards.</title>
        <authorList>
            <person name="Tassone E.E."/>
        </authorList>
    </citation>
    <scope>NUCLEOTIDE SEQUENCE</scope>
</reference>
<protein>
    <recommendedName>
        <fullName evidence="3">PX domain-containing protein</fullName>
    </recommendedName>
</protein>
<dbReference type="InterPro" id="IPR036871">
    <property type="entry name" value="PX_dom_sf"/>
</dbReference>
<organism evidence="4">
    <name type="scientific">Graphocephala atropunctata</name>
    <dbReference type="NCBI Taxonomy" id="36148"/>
    <lineage>
        <taxon>Eukaryota</taxon>
        <taxon>Metazoa</taxon>
        <taxon>Ecdysozoa</taxon>
        <taxon>Arthropoda</taxon>
        <taxon>Hexapoda</taxon>
        <taxon>Insecta</taxon>
        <taxon>Pterygota</taxon>
        <taxon>Neoptera</taxon>
        <taxon>Paraneoptera</taxon>
        <taxon>Hemiptera</taxon>
        <taxon>Auchenorrhyncha</taxon>
        <taxon>Membracoidea</taxon>
        <taxon>Cicadellidae</taxon>
        <taxon>Cicadellinae</taxon>
        <taxon>Cicadellini</taxon>
        <taxon>Graphocephala</taxon>
    </lineage>
</organism>
<name>A0A1B6KK81_9HEMI</name>
<dbReference type="InterPro" id="IPR001683">
    <property type="entry name" value="PX_dom"/>
</dbReference>
<feature type="domain" description="PX" evidence="3">
    <location>
        <begin position="5"/>
        <end position="125"/>
    </location>
</feature>
<accession>A0A1B6KK81</accession>
<dbReference type="PANTHER" id="PTHR15454">
    <property type="entry name" value="NISCHARIN RELATED"/>
    <property type="match status" value="1"/>
</dbReference>
<dbReference type="Gene3D" id="3.30.1520.10">
    <property type="entry name" value="Phox-like domain"/>
    <property type="match status" value="1"/>
</dbReference>
<dbReference type="PANTHER" id="PTHR15454:SF35">
    <property type="entry name" value="NISCHARIN"/>
    <property type="match status" value="1"/>
</dbReference>
<dbReference type="Gene3D" id="3.80.10.10">
    <property type="entry name" value="Ribonuclease Inhibitor"/>
    <property type="match status" value="2"/>
</dbReference>
<gene>
    <name evidence="4" type="ORF">g.8089</name>
</gene>
<dbReference type="Pfam" id="PF00787">
    <property type="entry name" value="PX"/>
    <property type="match status" value="1"/>
</dbReference>
<dbReference type="PROSITE" id="PS50195">
    <property type="entry name" value="PX"/>
    <property type="match status" value="1"/>
</dbReference>
<evidence type="ECO:0000313" key="4">
    <source>
        <dbReference type="EMBL" id="JAT11846.1"/>
    </source>
</evidence>
<keyword evidence="1" id="KW-0433">Leucine-rich repeat</keyword>
<dbReference type="GO" id="GO:0035091">
    <property type="term" value="F:phosphatidylinositol binding"/>
    <property type="evidence" value="ECO:0007669"/>
    <property type="project" value="InterPro"/>
</dbReference>
<dbReference type="AlphaFoldDB" id="A0A1B6KK81"/>
<dbReference type="SMART" id="SM00312">
    <property type="entry name" value="PX"/>
    <property type="match status" value="1"/>
</dbReference>
<dbReference type="SUPFAM" id="SSF52075">
    <property type="entry name" value="Outer arm dynein light chain 1"/>
    <property type="match status" value="1"/>
</dbReference>
<dbReference type="EMBL" id="GEBQ01028131">
    <property type="protein sequence ID" value="JAT11846.1"/>
    <property type="molecule type" value="Transcribed_RNA"/>
</dbReference>
<sequence length="467" mass="53010">MACFLLNKSNITITIPKVEEIDKVSFYEIFVKVGTVSWKVKHRYSDFVNLNDKLVIDHCVNKDILPPKKIIGKRDPVFVEKRRVGLENYLMSVITFLRETMPRTLAEFLDFHKYDILFLLQDMSSSFLRDGDSILLQSKRYQFNPLQLHAISERLKQPCPPAEMFDKCYDFSHVLDVCCQLETAEVEGSWDPVGTSDIIPNNCAFELSVLKDLKELTLTRVAVRKLYHTGTLRQTLRRLVVSQCRLQSAADVLLCDAVHKECGLENPPEDRIWQKLEEVDLSQNNIKQFDNTLLLMPNVKQLTANENQITQVDNFTQLSGLTHLYLSGNSISNTDDLHLCLSNIVHLDLSQNMITSLAGFSRLSSLQGLDLGSNIIPQVSEVQHIQGLAQLDYLVLTGNPVSTVVDYRIKVLEHFGRRAACICLDNEKPSQKELDTVAVMLALKVVKEGKTPVFSRTIEPTYPNSPQ</sequence>
<dbReference type="FunFam" id="3.30.1520.10:FF:000020">
    <property type="entry name" value="nischarin isoform X1"/>
    <property type="match status" value="1"/>
</dbReference>
<dbReference type="Pfam" id="PF13855">
    <property type="entry name" value="LRR_8"/>
    <property type="match status" value="2"/>
</dbReference>
<dbReference type="InterPro" id="IPR032675">
    <property type="entry name" value="LRR_dom_sf"/>
</dbReference>